<protein>
    <recommendedName>
        <fullName evidence="7">Gamma-glutamyl phosphate reductase</fullName>
        <shortName evidence="7">GPR</shortName>
        <ecNumber evidence="7">1.2.1.41</ecNumber>
    </recommendedName>
    <alternativeName>
        <fullName evidence="7">Glutamate-5-semialdehyde dehydrogenase</fullName>
    </alternativeName>
    <alternativeName>
        <fullName evidence="7">Glutamyl-gamma-semialdehyde dehydrogenase</fullName>
        <shortName evidence="7">GSA dehydrogenase</shortName>
    </alternativeName>
</protein>
<dbReference type="Proteomes" id="UP001285636">
    <property type="component" value="Unassembled WGS sequence"/>
</dbReference>
<keyword evidence="7" id="KW-0963">Cytoplasm</keyword>
<dbReference type="CDD" id="cd07079">
    <property type="entry name" value="ALDH_F18-19_ProA-GPR"/>
    <property type="match status" value="1"/>
</dbReference>
<comment type="subcellular location">
    <subcellularLocation>
        <location evidence="7">Cytoplasm</location>
    </subcellularLocation>
</comment>
<dbReference type="NCBIfam" id="TIGR00407">
    <property type="entry name" value="proA"/>
    <property type="match status" value="1"/>
</dbReference>
<dbReference type="InterPro" id="IPR016163">
    <property type="entry name" value="Ald_DH_C"/>
</dbReference>
<comment type="similarity">
    <text evidence="7">Belongs to the gamma-glutamyl phosphate reductase family.</text>
</comment>
<comment type="pathway">
    <text evidence="1 7">Amino-acid biosynthesis; L-proline biosynthesis; L-glutamate 5-semialdehyde from L-glutamate: step 2/2.</text>
</comment>
<dbReference type="PROSITE" id="PS01223">
    <property type="entry name" value="PROA"/>
    <property type="match status" value="1"/>
</dbReference>
<keyword evidence="4 7" id="KW-0521">NADP</keyword>
<dbReference type="GO" id="GO:0050661">
    <property type="term" value="F:NADP binding"/>
    <property type="evidence" value="ECO:0007669"/>
    <property type="project" value="InterPro"/>
</dbReference>
<comment type="caution">
    <text evidence="9">The sequence shown here is derived from an EMBL/GenBank/DDBJ whole genome shotgun (WGS) entry which is preliminary data.</text>
</comment>
<dbReference type="PANTHER" id="PTHR11063">
    <property type="entry name" value="GLUTAMATE SEMIALDEHYDE DEHYDROGENASE"/>
    <property type="match status" value="1"/>
</dbReference>
<dbReference type="InterPro" id="IPR016162">
    <property type="entry name" value="Ald_DH_N"/>
</dbReference>
<evidence type="ECO:0000256" key="2">
    <source>
        <dbReference type="ARBA" id="ARBA00022605"/>
    </source>
</evidence>
<evidence type="ECO:0000313" key="10">
    <source>
        <dbReference type="Proteomes" id="UP001285636"/>
    </source>
</evidence>
<dbReference type="GO" id="GO:0004350">
    <property type="term" value="F:glutamate-5-semialdehyde dehydrogenase activity"/>
    <property type="evidence" value="ECO:0007669"/>
    <property type="project" value="UniProtKB-UniRule"/>
</dbReference>
<comment type="function">
    <text evidence="7">Catalyzes the NADPH-dependent reduction of L-glutamate 5-phosphate into L-glutamate 5-semialdehyde and phosphate. The product spontaneously undergoes cyclization to form 1-pyrroline-5-carboxylate.</text>
</comment>
<proteinExistence type="inferred from homology"/>
<evidence type="ECO:0000256" key="3">
    <source>
        <dbReference type="ARBA" id="ARBA00022650"/>
    </source>
</evidence>
<name>A0AAJ2NKD8_ALKPS</name>
<gene>
    <name evidence="7" type="primary">proA</name>
    <name evidence="9" type="ORF">RYX45_03030</name>
</gene>
<evidence type="ECO:0000256" key="5">
    <source>
        <dbReference type="ARBA" id="ARBA00023002"/>
    </source>
</evidence>
<organism evidence="9 10">
    <name type="scientific">Alkalihalophilus pseudofirmus</name>
    <name type="common">Bacillus pseudofirmus</name>
    <dbReference type="NCBI Taxonomy" id="79885"/>
    <lineage>
        <taxon>Bacteria</taxon>
        <taxon>Bacillati</taxon>
        <taxon>Bacillota</taxon>
        <taxon>Bacilli</taxon>
        <taxon>Bacillales</taxon>
        <taxon>Bacillaceae</taxon>
        <taxon>Alkalihalophilus</taxon>
    </lineage>
</organism>
<evidence type="ECO:0000313" key="9">
    <source>
        <dbReference type="EMBL" id="MDV2884136.1"/>
    </source>
</evidence>
<evidence type="ECO:0000256" key="7">
    <source>
        <dbReference type="HAMAP-Rule" id="MF_00412"/>
    </source>
</evidence>
<dbReference type="SUPFAM" id="SSF53720">
    <property type="entry name" value="ALDH-like"/>
    <property type="match status" value="1"/>
</dbReference>
<dbReference type="Gene3D" id="3.40.605.10">
    <property type="entry name" value="Aldehyde Dehydrogenase, Chain A, domain 1"/>
    <property type="match status" value="1"/>
</dbReference>
<dbReference type="InterPro" id="IPR020593">
    <property type="entry name" value="G-glutamylP_reductase_CS"/>
</dbReference>
<dbReference type="NCBIfam" id="NF001221">
    <property type="entry name" value="PRK00197.1"/>
    <property type="match status" value="1"/>
</dbReference>
<dbReference type="AlphaFoldDB" id="A0AAJ2NKD8"/>
<dbReference type="GO" id="GO:0055129">
    <property type="term" value="P:L-proline biosynthetic process"/>
    <property type="evidence" value="ECO:0007669"/>
    <property type="project" value="UniProtKB-UniRule"/>
</dbReference>
<evidence type="ECO:0000259" key="8">
    <source>
        <dbReference type="Pfam" id="PF00171"/>
    </source>
</evidence>
<keyword evidence="2 7" id="KW-0028">Amino-acid biosynthesis</keyword>
<keyword evidence="3 7" id="KW-0641">Proline biosynthesis</keyword>
<dbReference type="PANTHER" id="PTHR11063:SF8">
    <property type="entry name" value="DELTA-1-PYRROLINE-5-CARBOXYLATE SYNTHASE"/>
    <property type="match status" value="1"/>
</dbReference>
<dbReference type="RefSeq" id="WP_323465832.1">
    <property type="nucleotide sequence ID" value="NZ_CP144224.1"/>
</dbReference>
<dbReference type="Pfam" id="PF00171">
    <property type="entry name" value="Aldedh"/>
    <property type="match status" value="1"/>
</dbReference>
<dbReference type="EMBL" id="JAWJAY010000001">
    <property type="protein sequence ID" value="MDV2884136.1"/>
    <property type="molecule type" value="Genomic_DNA"/>
</dbReference>
<sequence length="415" mass="45449">MNEVYTKAKNAKEIAHLLANLTADQKNVALKVIADELRINQEFLLNENAKDVETQRANGMSETMIDRLTLTADRLEEIASAAEQVAELNDPVGEVTSEWERPNGLHIQNVRVPLGVVGMIYEARPNVTVDAAALCLKTGNAVILRGSSTAIHSNIALVNVLQGALKKVSLPVETIQLIEDTNRATTEHLFTCNEYVDVLIPRGGASLIQAVIEKATVPVIETGVGNCHIYVDHSADFELTKSIVVNAKTQRPSVCNAAETVIIHQDFANEHLQSLLDQLEERGVTFFGDQTACSMDERVKEATESDWADEYLDLKLAVRIVPSIDEAIGHIRKYGTKHSEAIISETKEHVHTFQNFVDAAAIYHNASTRFTDGFEFGFGAEIGISTQKLHARGPMGLNALTSNKYLILGNGQIKG</sequence>
<comment type="catalytic activity">
    <reaction evidence="6 7">
        <text>L-glutamate 5-semialdehyde + phosphate + NADP(+) = L-glutamyl 5-phosphate + NADPH + H(+)</text>
        <dbReference type="Rhea" id="RHEA:19541"/>
        <dbReference type="ChEBI" id="CHEBI:15378"/>
        <dbReference type="ChEBI" id="CHEBI:43474"/>
        <dbReference type="ChEBI" id="CHEBI:57783"/>
        <dbReference type="ChEBI" id="CHEBI:58066"/>
        <dbReference type="ChEBI" id="CHEBI:58274"/>
        <dbReference type="ChEBI" id="CHEBI:58349"/>
        <dbReference type="EC" id="1.2.1.41"/>
    </reaction>
</comment>
<reference evidence="9" key="1">
    <citation type="submission" date="2023-10" db="EMBL/GenBank/DDBJ databases">
        <title>Screening of Alkalihalophilus pseudofirmusBZ-TG-HK211 and Its Alleviation of Salt Stress on Rapeseed Growth.</title>
        <authorList>
            <person name="Zhao B."/>
            <person name="Guo T."/>
        </authorList>
    </citation>
    <scope>NUCLEOTIDE SEQUENCE</scope>
    <source>
        <strain evidence="9">BZ-TG-HK211</strain>
    </source>
</reference>
<evidence type="ECO:0000256" key="1">
    <source>
        <dbReference type="ARBA" id="ARBA00004985"/>
    </source>
</evidence>
<dbReference type="InterPro" id="IPR016161">
    <property type="entry name" value="Ald_DH/histidinol_DH"/>
</dbReference>
<dbReference type="EC" id="1.2.1.41" evidence="7"/>
<dbReference type="Gene3D" id="3.40.309.10">
    <property type="entry name" value="Aldehyde Dehydrogenase, Chain A, domain 2"/>
    <property type="match status" value="1"/>
</dbReference>
<keyword evidence="5 7" id="KW-0560">Oxidoreductase</keyword>
<dbReference type="PIRSF" id="PIRSF000151">
    <property type="entry name" value="GPR"/>
    <property type="match status" value="1"/>
</dbReference>
<feature type="domain" description="Aldehyde dehydrogenase" evidence="8">
    <location>
        <begin position="6"/>
        <end position="281"/>
    </location>
</feature>
<dbReference type="HAMAP" id="MF_00412">
    <property type="entry name" value="ProA"/>
    <property type="match status" value="1"/>
</dbReference>
<dbReference type="InterPro" id="IPR000965">
    <property type="entry name" value="GPR_dom"/>
</dbReference>
<dbReference type="InterPro" id="IPR012134">
    <property type="entry name" value="Glu-5-SA_DH"/>
</dbReference>
<dbReference type="GO" id="GO:0005737">
    <property type="term" value="C:cytoplasm"/>
    <property type="evidence" value="ECO:0007669"/>
    <property type="project" value="UniProtKB-SubCell"/>
</dbReference>
<dbReference type="InterPro" id="IPR015590">
    <property type="entry name" value="Aldehyde_DH_dom"/>
</dbReference>
<evidence type="ECO:0000256" key="6">
    <source>
        <dbReference type="ARBA" id="ARBA00049024"/>
    </source>
</evidence>
<accession>A0AAJ2NKD8</accession>
<dbReference type="FunFam" id="3.40.309.10:FF:000006">
    <property type="entry name" value="Gamma-glutamyl phosphate reductase"/>
    <property type="match status" value="1"/>
</dbReference>
<evidence type="ECO:0000256" key="4">
    <source>
        <dbReference type="ARBA" id="ARBA00022857"/>
    </source>
</evidence>